<evidence type="ECO:0000313" key="1">
    <source>
        <dbReference type="EMBL" id="CEK64560.1"/>
    </source>
</evidence>
<accession>A0A0B6ZA36</accession>
<feature type="non-terminal residue" evidence="1">
    <location>
        <position position="1"/>
    </location>
</feature>
<organism evidence="1">
    <name type="scientific">Arion vulgaris</name>
    <dbReference type="NCBI Taxonomy" id="1028688"/>
    <lineage>
        <taxon>Eukaryota</taxon>
        <taxon>Metazoa</taxon>
        <taxon>Spiralia</taxon>
        <taxon>Lophotrochozoa</taxon>
        <taxon>Mollusca</taxon>
        <taxon>Gastropoda</taxon>
        <taxon>Heterobranchia</taxon>
        <taxon>Euthyneura</taxon>
        <taxon>Panpulmonata</taxon>
        <taxon>Eupulmonata</taxon>
        <taxon>Stylommatophora</taxon>
        <taxon>Helicina</taxon>
        <taxon>Arionoidea</taxon>
        <taxon>Arionidae</taxon>
        <taxon>Arion</taxon>
    </lineage>
</organism>
<reference evidence="1" key="1">
    <citation type="submission" date="2014-12" db="EMBL/GenBank/DDBJ databases">
        <title>Insight into the proteome of Arion vulgaris.</title>
        <authorList>
            <person name="Aradska J."/>
            <person name="Bulat T."/>
            <person name="Smidak R."/>
            <person name="Sarate P."/>
            <person name="Gangsoo J."/>
            <person name="Sialana F."/>
            <person name="Bilban M."/>
            <person name="Lubec G."/>
        </authorList>
    </citation>
    <scope>NUCLEOTIDE SEQUENCE</scope>
    <source>
        <tissue evidence="1">Skin</tissue>
    </source>
</reference>
<name>A0A0B6ZA36_9EUPU</name>
<proteinExistence type="predicted"/>
<dbReference type="EMBL" id="HACG01017695">
    <property type="protein sequence ID" value="CEK64560.1"/>
    <property type="molecule type" value="Transcribed_RNA"/>
</dbReference>
<protein>
    <submittedName>
        <fullName evidence="1">Uncharacterized protein</fullName>
    </submittedName>
</protein>
<sequence length="107" mass="12499">EITAASRALSWMAEHQVTNKIIISDSIDMLQMTESESMHVEWVDSILRSHLKKMPWPYTPRHAECMVTSVLTFLQTMLQLKRAKSQYQCGTLSMTQASLRYWNMFEN</sequence>
<dbReference type="AlphaFoldDB" id="A0A0B6ZA36"/>
<gene>
    <name evidence="1" type="primary">ORF52136</name>
</gene>